<evidence type="ECO:0000313" key="2">
    <source>
        <dbReference type="Proteomes" id="UP000689195"/>
    </source>
</evidence>
<gene>
    <name evidence="1" type="ORF">PPENT_87.1.T1850012</name>
</gene>
<keyword evidence="2" id="KW-1185">Reference proteome</keyword>
<name>A0A8S1YJU4_9CILI</name>
<dbReference type="EMBL" id="CAJJDO010000185">
    <property type="protein sequence ID" value="CAD8213748.1"/>
    <property type="molecule type" value="Genomic_DNA"/>
</dbReference>
<organism evidence="1 2">
    <name type="scientific">Paramecium pentaurelia</name>
    <dbReference type="NCBI Taxonomy" id="43138"/>
    <lineage>
        <taxon>Eukaryota</taxon>
        <taxon>Sar</taxon>
        <taxon>Alveolata</taxon>
        <taxon>Ciliophora</taxon>
        <taxon>Intramacronucleata</taxon>
        <taxon>Oligohymenophorea</taxon>
        <taxon>Peniculida</taxon>
        <taxon>Parameciidae</taxon>
        <taxon>Paramecium</taxon>
    </lineage>
</organism>
<sequence length="185" mass="22707">MITIKDFEQFQPQASNHQQKNIIKQQKYEFWESQYYKSILKKFKIVLTKDNEIQYFVDGQLQKIKEEKSYDIELEGWNNLEQIQNLEWLGSYGQKNQKVGKWKATWIGETLHNVVNGTQMMEKIRIMEGTDKQLSILRYLHESISLRIWRIFQRLKVKQLGLFIIIKKDWWWKIQFERLKEWQMD</sequence>
<protein>
    <submittedName>
        <fullName evidence="1">Uncharacterized protein</fullName>
    </submittedName>
</protein>
<dbReference type="Proteomes" id="UP000689195">
    <property type="component" value="Unassembled WGS sequence"/>
</dbReference>
<evidence type="ECO:0000313" key="1">
    <source>
        <dbReference type="EMBL" id="CAD8213748.1"/>
    </source>
</evidence>
<reference evidence="1" key="1">
    <citation type="submission" date="2021-01" db="EMBL/GenBank/DDBJ databases">
        <authorList>
            <consortium name="Genoscope - CEA"/>
            <person name="William W."/>
        </authorList>
    </citation>
    <scope>NUCLEOTIDE SEQUENCE</scope>
</reference>
<comment type="caution">
    <text evidence="1">The sequence shown here is derived from an EMBL/GenBank/DDBJ whole genome shotgun (WGS) entry which is preliminary data.</text>
</comment>
<accession>A0A8S1YJU4</accession>
<dbReference type="AlphaFoldDB" id="A0A8S1YJU4"/>
<proteinExistence type="predicted"/>